<keyword evidence="2" id="KW-1185">Reference proteome</keyword>
<dbReference type="EMBL" id="BAABIG010000062">
    <property type="protein sequence ID" value="GAA4816363.1"/>
    <property type="molecule type" value="Genomic_DNA"/>
</dbReference>
<protein>
    <submittedName>
        <fullName evidence="1">Uncharacterized protein</fullName>
    </submittedName>
</protein>
<proteinExistence type="predicted"/>
<evidence type="ECO:0000313" key="1">
    <source>
        <dbReference type="EMBL" id="GAA4816363.1"/>
    </source>
</evidence>
<name>A0ABP9CRT6_9ACTN</name>
<gene>
    <name evidence="1" type="ORF">GCM10023220_55840</name>
</gene>
<evidence type="ECO:0000313" key="2">
    <source>
        <dbReference type="Proteomes" id="UP001501265"/>
    </source>
</evidence>
<sequence>MNLSGSPCIPHKPESTVIEDAAPVTVALPDLVREVVTPAVAAEILEKTRLHGCNPRKLDSSHARRLARDMCSGSWDDYNPDVLSLCGHGAAIQGQHRLEAVIISKTPRSFLVARDVPHGAATTMDCGKARSAATALSLVGVGGHRKDISSTIRLLQNYDVERKKVAWPAWRSVVYTNAEIVRFFQSKYSDLPDFLPLMTALQSGVFSAPAASLACAYLVHRDGGSTSHAHDFFQGLVSGAHLDTADPRWITRRYFHSPARPRRSNITSALHLGLLLKTWNLWVTGQTWGIANFRATQRMPDIVNAPCPAQAQHAFKNPCQDRHVIPRRRAGDGASVPGQTMSMMRLPMKEGFPA</sequence>
<comment type="caution">
    <text evidence="1">The sequence shown here is derived from an EMBL/GenBank/DDBJ whole genome shotgun (WGS) entry which is preliminary data.</text>
</comment>
<organism evidence="1 2">
    <name type="scientific">Streptomyces ziwulingensis</name>
    <dbReference type="NCBI Taxonomy" id="1045501"/>
    <lineage>
        <taxon>Bacteria</taxon>
        <taxon>Bacillati</taxon>
        <taxon>Actinomycetota</taxon>
        <taxon>Actinomycetes</taxon>
        <taxon>Kitasatosporales</taxon>
        <taxon>Streptomycetaceae</taxon>
        <taxon>Streptomyces</taxon>
    </lineage>
</organism>
<dbReference type="Proteomes" id="UP001501265">
    <property type="component" value="Unassembled WGS sequence"/>
</dbReference>
<reference evidence="2" key="1">
    <citation type="journal article" date="2019" name="Int. J. Syst. Evol. Microbiol.">
        <title>The Global Catalogue of Microorganisms (GCM) 10K type strain sequencing project: providing services to taxonomists for standard genome sequencing and annotation.</title>
        <authorList>
            <consortium name="The Broad Institute Genomics Platform"/>
            <consortium name="The Broad Institute Genome Sequencing Center for Infectious Disease"/>
            <person name="Wu L."/>
            <person name="Ma J."/>
        </authorList>
    </citation>
    <scope>NUCLEOTIDE SEQUENCE [LARGE SCALE GENOMIC DNA]</scope>
    <source>
        <strain evidence="2">JCM 18081</strain>
    </source>
</reference>
<accession>A0ABP9CRT6</accession>